<organism evidence="1 2">
    <name type="scientific">Mycena metata</name>
    <dbReference type="NCBI Taxonomy" id="1033252"/>
    <lineage>
        <taxon>Eukaryota</taxon>
        <taxon>Fungi</taxon>
        <taxon>Dikarya</taxon>
        <taxon>Basidiomycota</taxon>
        <taxon>Agaricomycotina</taxon>
        <taxon>Agaricomycetes</taxon>
        <taxon>Agaricomycetidae</taxon>
        <taxon>Agaricales</taxon>
        <taxon>Marasmiineae</taxon>
        <taxon>Mycenaceae</taxon>
        <taxon>Mycena</taxon>
    </lineage>
</organism>
<dbReference type="Proteomes" id="UP001215598">
    <property type="component" value="Unassembled WGS sequence"/>
</dbReference>
<evidence type="ECO:0000313" key="2">
    <source>
        <dbReference type="Proteomes" id="UP001215598"/>
    </source>
</evidence>
<sequence>MRCWPWVHRVEVVEATHPRTAAFLGSSLTHPRVWPRIRVVRTGVHKTRTGVALASGLAVWLRLRGLTPALRVPGIKPHARTHAHTRLIRAADADAMPDWRSVGFGLA</sequence>
<evidence type="ECO:0000313" key="1">
    <source>
        <dbReference type="EMBL" id="KAJ7755466.1"/>
    </source>
</evidence>
<protein>
    <submittedName>
        <fullName evidence="1">Uncharacterized protein</fullName>
    </submittedName>
</protein>
<keyword evidence="2" id="KW-1185">Reference proteome</keyword>
<dbReference type="AlphaFoldDB" id="A0AAD7J2J3"/>
<dbReference type="EMBL" id="JARKIB010000049">
    <property type="protein sequence ID" value="KAJ7755466.1"/>
    <property type="molecule type" value="Genomic_DNA"/>
</dbReference>
<gene>
    <name evidence="1" type="ORF">B0H16DRAFT_1458550</name>
</gene>
<reference evidence="1" key="1">
    <citation type="submission" date="2023-03" db="EMBL/GenBank/DDBJ databases">
        <title>Massive genome expansion in bonnet fungi (Mycena s.s.) driven by repeated elements and novel gene families across ecological guilds.</title>
        <authorList>
            <consortium name="Lawrence Berkeley National Laboratory"/>
            <person name="Harder C.B."/>
            <person name="Miyauchi S."/>
            <person name="Viragh M."/>
            <person name="Kuo A."/>
            <person name="Thoen E."/>
            <person name="Andreopoulos B."/>
            <person name="Lu D."/>
            <person name="Skrede I."/>
            <person name="Drula E."/>
            <person name="Henrissat B."/>
            <person name="Morin E."/>
            <person name="Kohler A."/>
            <person name="Barry K."/>
            <person name="LaButti K."/>
            <person name="Morin E."/>
            <person name="Salamov A."/>
            <person name="Lipzen A."/>
            <person name="Mereny Z."/>
            <person name="Hegedus B."/>
            <person name="Baldrian P."/>
            <person name="Stursova M."/>
            <person name="Weitz H."/>
            <person name="Taylor A."/>
            <person name="Grigoriev I.V."/>
            <person name="Nagy L.G."/>
            <person name="Martin F."/>
            <person name="Kauserud H."/>
        </authorList>
    </citation>
    <scope>NUCLEOTIDE SEQUENCE</scope>
    <source>
        <strain evidence="1">CBHHK182m</strain>
    </source>
</reference>
<comment type="caution">
    <text evidence="1">The sequence shown here is derived from an EMBL/GenBank/DDBJ whole genome shotgun (WGS) entry which is preliminary data.</text>
</comment>
<accession>A0AAD7J2J3</accession>
<name>A0AAD7J2J3_9AGAR</name>
<proteinExistence type="predicted"/>